<dbReference type="InterPro" id="IPR024719">
    <property type="entry name" value="HpaB/PvcC/4-BUDH_C"/>
</dbReference>
<dbReference type="PIRSF" id="PIRSF000331">
    <property type="entry name" value="HpaA_HpaB"/>
    <property type="match status" value="1"/>
</dbReference>
<accession>A0A165U0L1</accession>
<reference evidence="7 8" key="1">
    <citation type="journal article" date="2016" name="Front. Microbiol.">
        <title>Comparative Genomic Analysis Reveals a Diverse Repertoire of Genes Involved in Prokaryote-Eukaryote Interactions within the Pseudovibrio Genus.</title>
        <authorList>
            <person name="Romano S."/>
            <person name="Fernandez-Guerra A."/>
            <person name="Reen F.J."/>
            <person name="Glockner F.O."/>
            <person name="Crowley S.P."/>
            <person name="O'Sullivan O."/>
            <person name="Cotter P.D."/>
            <person name="Adams C."/>
            <person name="Dobson A.D."/>
            <person name="O'Gara F."/>
        </authorList>
    </citation>
    <scope>NUCLEOTIDE SEQUENCE [LARGE SCALE GENOMIC DNA]</scope>
    <source>
        <strain evidence="7 8">Ad2</strain>
    </source>
</reference>
<dbReference type="RefSeq" id="WP_082825723.1">
    <property type="nucleotide sequence ID" value="NZ_FOFM01000020.1"/>
</dbReference>
<evidence type="ECO:0000259" key="6">
    <source>
        <dbReference type="Pfam" id="PF11794"/>
    </source>
</evidence>
<evidence type="ECO:0000256" key="2">
    <source>
        <dbReference type="ARBA" id="ARBA00022827"/>
    </source>
</evidence>
<dbReference type="EC" id="1.14.14.8" evidence="7"/>
<dbReference type="Proteomes" id="UP000076577">
    <property type="component" value="Unassembled WGS sequence"/>
</dbReference>
<dbReference type="SUPFAM" id="SSF47203">
    <property type="entry name" value="Acyl-CoA dehydrogenase C-terminal domain-like"/>
    <property type="match status" value="1"/>
</dbReference>
<dbReference type="Gene3D" id="1.20.140.10">
    <property type="entry name" value="Butyryl-CoA Dehydrogenase, subunit A, domain 3"/>
    <property type="match status" value="1"/>
</dbReference>
<feature type="domain" description="HpaB/PvcC/4-BUDH C-terminal" evidence="5">
    <location>
        <begin position="313"/>
        <end position="482"/>
    </location>
</feature>
<dbReference type="InterPro" id="IPR004925">
    <property type="entry name" value="HpaB/PvcC/4-BUDH"/>
</dbReference>
<dbReference type="STRING" id="989403.SAMN05421798_1206"/>
<dbReference type="InterPro" id="IPR046373">
    <property type="entry name" value="Acyl-CoA_Oxase/DH_mid-dom_sf"/>
</dbReference>
<evidence type="ECO:0000259" key="5">
    <source>
        <dbReference type="Pfam" id="PF03241"/>
    </source>
</evidence>
<dbReference type="Gene3D" id="1.10.3140.10">
    <property type="entry name" value="4-hydroxybutyryl-coa dehydratase, domain 1"/>
    <property type="match status" value="1"/>
</dbReference>
<gene>
    <name evidence="7" type="primary">hpaH</name>
    <name evidence="7" type="ORF">PsAD2_04099</name>
</gene>
<organism evidence="7 8">
    <name type="scientific">Pseudovibrio axinellae</name>
    <dbReference type="NCBI Taxonomy" id="989403"/>
    <lineage>
        <taxon>Bacteria</taxon>
        <taxon>Pseudomonadati</taxon>
        <taxon>Pseudomonadota</taxon>
        <taxon>Alphaproteobacteria</taxon>
        <taxon>Hyphomicrobiales</taxon>
        <taxon>Stappiaceae</taxon>
        <taxon>Pseudovibrio</taxon>
    </lineage>
</organism>
<keyword evidence="1" id="KW-0285">Flavoprotein</keyword>
<dbReference type="InterPro" id="IPR009100">
    <property type="entry name" value="AcylCoA_DH/oxidase_NM_dom_sf"/>
</dbReference>
<dbReference type="GO" id="GO:0004497">
    <property type="term" value="F:monooxygenase activity"/>
    <property type="evidence" value="ECO:0007669"/>
    <property type="project" value="UniProtKB-KW"/>
</dbReference>
<dbReference type="Gene3D" id="2.40.110.10">
    <property type="entry name" value="Butyryl-CoA Dehydrogenase, subunit A, domain 2"/>
    <property type="match status" value="1"/>
</dbReference>
<feature type="binding site" evidence="4">
    <location>
        <begin position="173"/>
        <end position="175"/>
    </location>
    <ligand>
        <name>FAD</name>
        <dbReference type="ChEBI" id="CHEBI:57692"/>
    </ligand>
</feature>
<protein>
    <submittedName>
        <fullName evidence="7">Anthranilate 3-monooxygenase oxygenase component</fullName>
        <ecNumber evidence="7">1.14.14.8</ecNumber>
    </submittedName>
</protein>
<evidence type="ECO:0000256" key="4">
    <source>
        <dbReference type="PIRSR" id="PIRSR000331-2"/>
    </source>
</evidence>
<feature type="binding site" evidence="4">
    <location>
        <begin position="179"/>
        <end position="182"/>
    </location>
    <ligand>
        <name>FAD</name>
        <dbReference type="ChEBI" id="CHEBI:57692"/>
    </ligand>
</feature>
<keyword evidence="8" id="KW-1185">Reference proteome</keyword>
<dbReference type="EMBL" id="LMCB01000125">
    <property type="protein sequence ID" value="KZL09095.1"/>
    <property type="molecule type" value="Genomic_DNA"/>
</dbReference>
<name>A0A165U0L1_9HYPH</name>
<evidence type="ECO:0000313" key="8">
    <source>
        <dbReference type="Proteomes" id="UP000076577"/>
    </source>
</evidence>
<dbReference type="InterPro" id="IPR024674">
    <property type="entry name" value="HpaB/PvcC/4-BUDH_N"/>
</dbReference>
<proteinExistence type="predicted"/>
<dbReference type="OrthoDB" id="7233724at2"/>
<dbReference type="PANTHER" id="PTHR36117">
    <property type="entry name" value="4-HYDROXYPHENYLACETATE 3-MONOOXYGENASE-RELATED"/>
    <property type="match status" value="1"/>
</dbReference>
<keyword evidence="7" id="KW-0503">Monooxygenase</keyword>
<dbReference type="SUPFAM" id="SSF56645">
    <property type="entry name" value="Acyl-CoA dehydrogenase NM domain-like"/>
    <property type="match status" value="1"/>
</dbReference>
<evidence type="ECO:0000313" key="7">
    <source>
        <dbReference type="EMBL" id="KZL09095.1"/>
    </source>
</evidence>
<dbReference type="Pfam" id="PF11794">
    <property type="entry name" value="HpaB_N"/>
    <property type="match status" value="1"/>
</dbReference>
<dbReference type="PATRIC" id="fig|989403.3.peg.4475"/>
<dbReference type="GO" id="GO:0016627">
    <property type="term" value="F:oxidoreductase activity, acting on the CH-CH group of donors"/>
    <property type="evidence" value="ECO:0007669"/>
    <property type="project" value="InterPro"/>
</dbReference>
<sequence length="506" mass="56896">MIDLLEKTTVAGFTSREAKNKLERSTAQGLWTGERLIESLRDGRKVYHEGELVDVTKHPNFTAPLSHLASLQDWQHKDGVREAVSFETESGVRASMSYALPHTHEELEQKVAASHEWMAATHGLMPRLPDFMSNVMVGLWDFRERLARVNPDFAESVEAYYAYCRDNDIILTHAIGDPQMDRSVRITENPDMALRVVERSSDGIVVRGAKQLATLAPYCHDALVYLSPTYARRELPDYVCWFSVPMNAEGLSMLARPSMAGRRAGSPHELADRFEEHDAMIFFDDVFIPKERVFLLDDAQTALDGFWHLNRWSLYVGQIRFYHRLRFMLGVARLAARAIGVSEFREIKSDLGELAQYCELSRLGLKATLAESDPTGYGLIAPGSTLALDTYAAQISGRLTEILTKISGSGSVMQACAVDFADEGLAALIERYMHGHKTSAKQKAAIFHLVRNLVADSFGGRQHIYELWNRGDPVRNRMTLADALPDLDQLEQNILEEFSFAEPKAQ</sequence>
<evidence type="ECO:0000256" key="3">
    <source>
        <dbReference type="ARBA" id="ARBA00023002"/>
    </source>
</evidence>
<comment type="caution">
    <text evidence="7">The sequence shown here is derived from an EMBL/GenBank/DDBJ whole genome shotgun (WGS) entry which is preliminary data.</text>
</comment>
<dbReference type="AlphaFoldDB" id="A0A165U0L1"/>
<feature type="binding site" evidence="4">
    <location>
        <position position="214"/>
    </location>
    <ligand>
        <name>FAD</name>
        <dbReference type="ChEBI" id="CHEBI:57692"/>
    </ligand>
</feature>
<dbReference type="PANTHER" id="PTHR36117:SF3">
    <property type="entry name" value="4-HYDROXYPHENYLACETATE 3-MONOOXYGENASE-RELATED"/>
    <property type="match status" value="1"/>
</dbReference>
<evidence type="ECO:0000256" key="1">
    <source>
        <dbReference type="ARBA" id="ARBA00022630"/>
    </source>
</evidence>
<feature type="domain" description="HpaB/PvcC/4-BUDH N-terminal" evidence="6">
    <location>
        <begin position="32"/>
        <end position="295"/>
    </location>
</feature>
<dbReference type="Pfam" id="PF03241">
    <property type="entry name" value="HpaB"/>
    <property type="match status" value="1"/>
</dbReference>
<keyword evidence="3 7" id="KW-0560">Oxidoreductase</keyword>
<keyword evidence="2 4" id="KW-0274">FAD</keyword>
<feature type="binding site" evidence="4">
    <location>
        <begin position="472"/>
        <end position="475"/>
    </location>
    <ligand>
        <name>FAD</name>
        <dbReference type="ChEBI" id="CHEBI:57692"/>
    </ligand>
</feature>
<dbReference type="InterPro" id="IPR036250">
    <property type="entry name" value="AcylCo_DH-like_C"/>
</dbReference>